<organism evidence="1 2">
    <name type="scientific">Streptomyces lincolnensis</name>
    <dbReference type="NCBI Taxonomy" id="1915"/>
    <lineage>
        <taxon>Bacteria</taxon>
        <taxon>Bacillati</taxon>
        <taxon>Actinomycetota</taxon>
        <taxon>Actinomycetes</taxon>
        <taxon>Kitasatosporales</taxon>
        <taxon>Streptomycetaceae</taxon>
        <taxon>Streptomyces</taxon>
    </lineage>
</organism>
<gene>
    <name evidence="1" type="ORF">SLINC_3502</name>
</gene>
<dbReference type="RefSeq" id="WP_067433969.1">
    <property type="nucleotide sequence ID" value="NZ_CP016438.1"/>
</dbReference>
<proteinExistence type="predicted"/>
<dbReference type="PATRIC" id="fig|1915.4.peg.3842"/>
<sequence>MDARDTELKKELDATLQARRELGEEYESALVDSFLEKVDQRIDGAVERRMRRHTAEQQMVAARGSRSPQPTDSWGDRFGFGIVSLVLAIPLSAIGGGVADLPGLLAAWAGIVGVNAFQAVRTNPGLFRGRDSRKSSQDSDWEE</sequence>
<evidence type="ECO:0000313" key="2">
    <source>
        <dbReference type="Proteomes" id="UP000092598"/>
    </source>
</evidence>
<evidence type="ECO:0000313" key="1">
    <source>
        <dbReference type="EMBL" id="ANS65726.1"/>
    </source>
</evidence>
<dbReference type="EMBL" id="CP016438">
    <property type="protein sequence ID" value="ANS65726.1"/>
    <property type="molecule type" value="Genomic_DNA"/>
</dbReference>
<reference evidence="1 2" key="1">
    <citation type="submission" date="2016-07" db="EMBL/GenBank/DDBJ databases">
        <title>Enhancement of antibiotic productionsby engineered nitrateutilization in actinobacteria.</title>
        <authorList>
            <person name="Meng S.C."/>
        </authorList>
    </citation>
    <scope>NUCLEOTIDE SEQUENCE [LARGE SCALE GENOMIC DNA]</scope>
    <source>
        <strain evidence="1 2">NRRL 2936</strain>
    </source>
</reference>
<dbReference type="STRING" id="1915.SLINC_3502"/>
<keyword evidence="2" id="KW-1185">Reference proteome</keyword>
<protein>
    <submittedName>
        <fullName evidence="1">Integral membrane protein</fullName>
    </submittedName>
</protein>
<name>A0A1B1MAS0_STRLN</name>
<dbReference type="Proteomes" id="UP000092598">
    <property type="component" value="Chromosome"/>
</dbReference>
<dbReference type="KEGG" id="sls:SLINC_3502"/>
<accession>A0A1B1MAS0</accession>
<dbReference type="AlphaFoldDB" id="A0A1B1MAS0"/>